<evidence type="ECO:0000313" key="2">
    <source>
        <dbReference type="EMBL" id="QOW60703.1"/>
    </source>
</evidence>
<keyword evidence="1" id="KW-0472">Membrane</keyword>
<feature type="transmembrane region" description="Helical" evidence="1">
    <location>
        <begin position="84"/>
        <end position="106"/>
    </location>
</feature>
<dbReference type="EMBL" id="CP061839">
    <property type="protein sequence ID" value="QOW60703.1"/>
    <property type="molecule type" value="Genomic_DNA"/>
</dbReference>
<organism evidence="2 3">
    <name type="scientific">Treponema pedis</name>
    <dbReference type="NCBI Taxonomy" id="409322"/>
    <lineage>
        <taxon>Bacteria</taxon>
        <taxon>Pseudomonadati</taxon>
        <taxon>Spirochaetota</taxon>
        <taxon>Spirochaetia</taxon>
        <taxon>Spirochaetales</taxon>
        <taxon>Treponemataceae</taxon>
        <taxon>Treponema</taxon>
    </lineage>
</organism>
<keyword evidence="1" id="KW-0812">Transmembrane</keyword>
<dbReference type="RefSeq" id="WP_194076160.1">
    <property type="nucleotide sequence ID" value="NZ_CP061839.1"/>
</dbReference>
<sequence>MNNTKIFNLILLITFVGEFLVPFILKFFYPNYQWTKMAMSVLGSPESPVKYIYRFWLIWLGFILCVLSYSYYQNTKQISFPISIMLFVFILIFAIGAGILSGIFSVNENKEVVSVSSIIHGIGASIGFMLLLFVPLLLSIIEFKKTNIIMGLIFISVFILGFISFAFFVMSDKEKFKDTFIDNEGLWERYSLFFMYFPFIVNSIKKLVS</sequence>
<evidence type="ECO:0000313" key="3">
    <source>
        <dbReference type="Proteomes" id="UP000593915"/>
    </source>
</evidence>
<gene>
    <name evidence="2" type="ORF">IFE08_13055</name>
</gene>
<name>A0A7S6WP38_9SPIR</name>
<keyword evidence="1" id="KW-1133">Transmembrane helix</keyword>
<dbReference type="Proteomes" id="UP000593915">
    <property type="component" value="Chromosome"/>
</dbReference>
<feature type="transmembrane region" description="Helical" evidence="1">
    <location>
        <begin position="190"/>
        <end position="208"/>
    </location>
</feature>
<feature type="transmembrane region" description="Helical" evidence="1">
    <location>
        <begin position="118"/>
        <end position="141"/>
    </location>
</feature>
<dbReference type="AlphaFoldDB" id="A0A7S6WP38"/>
<proteinExistence type="predicted"/>
<accession>A0A7S6WP38</accession>
<evidence type="ECO:0000256" key="1">
    <source>
        <dbReference type="SAM" id="Phobius"/>
    </source>
</evidence>
<protein>
    <submittedName>
        <fullName evidence="2">DUF998 domain-containing protein</fullName>
    </submittedName>
</protein>
<dbReference type="Pfam" id="PF06197">
    <property type="entry name" value="DUF998"/>
    <property type="match status" value="1"/>
</dbReference>
<dbReference type="InterPro" id="IPR009339">
    <property type="entry name" value="DUF998"/>
</dbReference>
<reference evidence="2 3" key="1">
    <citation type="submission" date="2020-09" db="EMBL/GenBank/DDBJ databases">
        <title>Characterization of Treponema spp. from bovine digital dermatitis in Korea.</title>
        <authorList>
            <person name="Espiritu H.M."/>
            <person name="Cho Y.I."/>
            <person name="Mamuad L."/>
        </authorList>
    </citation>
    <scope>NUCLEOTIDE SEQUENCE [LARGE SCALE GENOMIC DNA]</scope>
    <source>
        <strain evidence="2 3">KS1</strain>
    </source>
</reference>
<feature type="transmembrane region" description="Helical" evidence="1">
    <location>
        <begin position="148"/>
        <end position="170"/>
    </location>
</feature>
<feature type="transmembrane region" description="Helical" evidence="1">
    <location>
        <begin position="51"/>
        <end position="72"/>
    </location>
</feature>
<feature type="transmembrane region" description="Helical" evidence="1">
    <location>
        <begin position="7"/>
        <end position="29"/>
    </location>
</feature>